<accession>A0ABQ6P6D5</accession>
<dbReference type="Proteomes" id="UP001187221">
    <property type="component" value="Unassembled WGS sequence"/>
</dbReference>
<dbReference type="PANTHER" id="PTHR38477">
    <property type="entry name" value="HYPOTHETICAL EXPORTED PROTEIN"/>
    <property type="match status" value="1"/>
</dbReference>
<evidence type="ECO:0000313" key="1">
    <source>
        <dbReference type="EMBL" id="GMM60440.1"/>
    </source>
</evidence>
<dbReference type="PROSITE" id="PS51318">
    <property type="entry name" value="TAT"/>
    <property type="match status" value="1"/>
</dbReference>
<name>A0ABQ6P6D5_9SPHN</name>
<gene>
    <name evidence="1" type="ORF">NUTIK01_12170</name>
</gene>
<protein>
    <recommendedName>
        <fullName evidence="3">L,D-transpeptidase-like protein</fullName>
    </recommendedName>
</protein>
<sequence length="231" mass="23848">MIMGRRQMLGALAGTAATALFPRAAAEAIAPQQAGRSGLRAPGAWTPGLGAGAKAIPTVPAAALSSPLLVQAYGALHHHGNALAARDVIGVVDFSAPSREARMQLIDVASGRVLSSHLVAHGRGSDPSNKGWVERLSNEYGSEASCSGSFLTGETYYGRHGRSRRLIGLDPENNLAQPRGIVIHAASYVGPSIASMQGRVGRSQGCFAVSGNDIDHVLGLLGPGRLLFAAR</sequence>
<proteinExistence type="predicted"/>
<dbReference type="InterPro" id="IPR032676">
    <property type="entry name" value="YkuD_2"/>
</dbReference>
<organism evidence="1 2">
    <name type="scientific">Novosphingobium pituita</name>
    <dbReference type="NCBI Taxonomy" id="3056842"/>
    <lineage>
        <taxon>Bacteria</taxon>
        <taxon>Pseudomonadati</taxon>
        <taxon>Pseudomonadota</taxon>
        <taxon>Alphaproteobacteria</taxon>
        <taxon>Sphingomonadales</taxon>
        <taxon>Sphingomonadaceae</taxon>
        <taxon>Novosphingobium</taxon>
    </lineage>
</organism>
<reference evidence="1 2" key="1">
    <citation type="submission" date="2023-06" db="EMBL/GenBank/DDBJ databases">
        <title>Draft genome sequence of Novosphingobium sp. strain IK01.</title>
        <authorList>
            <person name="Hatamoto M."/>
            <person name="Ikarashi T."/>
            <person name="Yamaguchi T."/>
        </authorList>
    </citation>
    <scope>NUCLEOTIDE SEQUENCE [LARGE SCALE GENOMIC DNA]</scope>
    <source>
        <strain evidence="1 2">IK01</strain>
    </source>
</reference>
<dbReference type="EMBL" id="BTFW01000001">
    <property type="protein sequence ID" value="GMM60440.1"/>
    <property type="molecule type" value="Genomic_DNA"/>
</dbReference>
<evidence type="ECO:0008006" key="3">
    <source>
        <dbReference type="Google" id="ProtNLM"/>
    </source>
</evidence>
<dbReference type="InterPro" id="IPR006311">
    <property type="entry name" value="TAT_signal"/>
</dbReference>
<dbReference type="Pfam" id="PF13645">
    <property type="entry name" value="YkuD_2"/>
    <property type="match status" value="1"/>
</dbReference>
<keyword evidence="2" id="KW-1185">Reference proteome</keyword>
<dbReference type="PANTHER" id="PTHR38477:SF1">
    <property type="entry name" value="MUREIN L,D-TRANSPEPTIDASE CATALYTIC DOMAIN FAMILY PROTEIN"/>
    <property type="match status" value="1"/>
</dbReference>
<evidence type="ECO:0000313" key="2">
    <source>
        <dbReference type="Proteomes" id="UP001187221"/>
    </source>
</evidence>
<comment type="caution">
    <text evidence="1">The sequence shown here is derived from an EMBL/GenBank/DDBJ whole genome shotgun (WGS) entry which is preliminary data.</text>
</comment>
<dbReference type="RefSeq" id="WP_317974237.1">
    <property type="nucleotide sequence ID" value="NZ_BTFW01000001.1"/>
</dbReference>